<evidence type="ECO:0000313" key="9">
    <source>
        <dbReference type="EMBL" id="OTP65322.1"/>
    </source>
</evidence>
<dbReference type="Pfam" id="PF03591">
    <property type="entry name" value="AzlC"/>
    <property type="match status" value="1"/>
</dbReference>
<evidence type="ECO:0000256" key="7">
    <source>
        <dbReference type="ARBA" id="ARBA00023136"/>
    </source>
</evidence>
<comment type="caution">
    <text evidence="9">The sequence shown here is derived from an EMBL/GenBank/DDBJ whole genome shotgun (WGS) entry which is preliminary data.</text>
</comment>
<comment type="subcellular location">
    <subcellularLocation>
        <location evidence="1">Cell membrane</location>
        <topology evidence="1">Multi-pass membrane protein</topology>
    </subcellularLocation>
</comment>
<dbReference type="Proteomes" id="UP000195221">
    <property type="component" value="Unassembled WGS sequence"/>
</dbReference>
<dbReference type="AlphaFoldDB" id="A0A242M2I6"/>
<feature type="transmembrane region" description="Helical" evidence="8">
    <location>
        <begin position="216"/>
        <end position="234"/>
    </location>
</feature>
<feature type="transmembrane region" description="Helical" evidence="8">
    <location>
        <begin position="24"/>
        <end position="42"/>
    </location>
</feature>
<protein>
    <submittedName>
        <fullName evidence="9">AzlC family protein</fullName>
    </submittedName>
</protein>
<evidence type="ECO:0000256" key="6">
    <source>
        <dbReference type="ARBA" id="ARBA00022989"/>
    </source>
</evidence>
<evidence type="ECO:0000256" key="5">
    <source>
        <dbReference type="ARBA" id="ARBA00022692"/>
    </source>
</evidence>
<keyword evidence="7 8" id="KW-0472">Membrane</keyword>
<evidence type="ECO:0000256" key="1">
    <source>
        <dbReference type="ARBA" id="ARBA00004651"/>
    </source>
</evidence>
<evidence type="ECO:0000256" key="3">
    <source>
        <dbReference type="ARBA" id="ARBA00022448"/>
    </source>
</evidence>
<dbReference type="GO" id="GO:1903785">
    <property type="term" value="P:L-valine transmembrane transport"/>
    <property type="evidence" value="ECO:0007669"/>
    <property type="project" value="TreeGrafter"/>
</dbReference>
<organism evidence="9 10">
    <name type="scientific">Caballeronia sordidicola</name>
    <name type="common">Burkholderia sordidicola</name>
    <dbReference type="NCBI Taxonomy" id="196367"/>
    <lineage>
        <taxon>Bacteria</taxon>
        <taxon>Pseudomonadati</taxon>
        <taxon>Pseudomonadota</taxon>
        <taxon>Betaproteobacteria</taxon>
        <taxon>Burkholderiales</taxon>
        <taxon>Burkholderiaceae</taxon>
        <taxon>Caballeronia</taxon>
    </lineage>
</organism>
<proteinExistence type="inferred from homology"/>
<keyword evidence="5 8" id="KW-0812">Transmembrane</keyword>
<gene>
    <name evidence="9" type="ORF">PAMC26577_39495</name>
</gene>
<name>A0A242M2I6_CABSO</name>
<sequence length="250" mass="26852">MEETLKTTQQAGNLAEFGAGARDTIPMMVGAAPFGVIYGTLAATGPLHAWTVQLMSLTVFAGSAQFIALGLIAGHASFAVIWATTFIVNLRHVLYSATLAPYVAHLPARWRWTLGAFMTDEVFAVSYAHYQKRPAGQTGPYYFLGSGVSMYVNWQIWTVIGLLFGSAFPGLQSKGLDFAMVATFIAIIVPQLVALRFVAAAVTAGVLAFAWNGWPYKLGLLAAVVAGVAVGMVLSMRDERRNTAELERAK</sequence>
<evidence type="ECO:0000256" key="2">
    <source>
        <dbReference type="ARBA" id="ARBA00010735"/>
    </source>
</evidence>
<comment type="similarity">
    <text evidence="2">Belongs to the AzlC family.</text>
</comment>
<accession>A0A242M2I6</accession>
<dbReference type="PANTHER" id="PTHR34979">
    <property type="entry name" value="INNER MEMBRANE PROTEIN YGAZ"/>
    <property type="match status" value="1"/>
</dbReference>
<evidence type="ECO:0000256" key="4">
    <source>
        <dbReference type="ARBA" id="ARBA00022475"/>
    </source>
</evidence>
<evidence type="ECO:0000256" key="8">
    <source>
        <dbReference type="SAM" id="Phobius"/>
    </source>
</evidence>
<reference evidence="9 10" key="1">
    <citation type="submission" date="2017-03" db="EMBL/GenBank/DDBJ databases">
        <title>Genome analysis of strain PAMC 26577.</title>
        <authorList>
            <person name="Oh H.-M."/>
            <person name="Yang J.-A."/>
        </authorList>
    </citation>
    <scope>NUCLEOTIDE SEQUENCE [LARGE SCALE GENOMIC DNA]</scope>
    <source>
        <strain evidence="9 10">PAMC 26577</strain>
    </source>
</reference>
<keyword evidence="3" id="KW-0813">Transport</keyword>
<keyword evidence="4" id="KW-1003">Cell membrane</keyword>
<feature type="transmembrane region" description="Helical" evidence="8">
    <location>
        <begin position="150"/>
        <end position="171"/>
    </location>
</feature>
<dbReference type="GO" id="GO:0005886">
    <property type="term" value="C:plasma membrane"/>
    <property type="evidence" value="ECO:0007669"/>
    <property type="project" value="UniProtKB-SubCell"/>
</dbReference>
<evidence type="ECO:0000313" key="10">
    <source>
        <dbReference type="Proteomes" id="UP000195221"/>
    </source>
</evidence>
<keyword evidence="6 8" id="KW-1133">Transmembrane helix</keyword>
<dbReference type="PANTHER" id="PTHR34979:SF1">
    <property type="entry name" value="INNER MEMBRANE PROTEIN YGAZ"/>
    <property type="match status" value="1"/>
</dbReference>
<dbReference type="InterPro" id="IPR011606">
    <property type="entry name" value="Brnchd-chn_aa_trnsp_permease"/>
</dbReference>
<dbReference type="EMBL" id="NBTZ01000181">
    <property type="protein sequence ID" value="OTP65322.1"/>
    <property type="molecule type" value="Genomic_DNA"/>
</dbReference>
<feature type="transmembrane region" description="Helical" evidence="8">
    <location>
        <begin position="178"/>
        <end position="210"/>
    </location>
</feature>